<feature type="region of interest" description="Disordered" evidence="2">
    <location>
        <begin position="461"/>
        <end position="484"/>
    </location>
</feature>
<organism evidence="3 4">
    <name type="scientific">Rhamnella rubrinervis</name>
    <dbReference type="NCBI Taxonomy" id="2594499"/>
    <lineage>
        <taxon>Eukaryota</taxon>
        <taxon>Viridiplantae</taxon>
        <taxon>Streptophyta</taxon>
        <taxon>Embryophyta</taxon>
        <taxon>Tracheophyta</taxon>
        <taxon>Spermatophyta</taxon>
        <taxon>Magnoliopsida</taxon>
        <taxon>eudicotyledons</taxon>
        <taxon>Gunneridae</taxon>
        <taxon>Pentapetalae</taxon>
        <taxon>rosids</taxon>
        <taxon>fabids</taxon>
        <taxon>Rosales</taxon>
        <taxon>Rhamnaceae</taxon>
        <taxon>rhamnoid group</taxon>
        <taxon>Rhamneae</taxon>
        <taxon>Rhamnella</taxon>
    </lineage>
</organism>
<dbReference type="Proteomes" id="UP000796880">
    <property type="component" value="Unassembled WGS sequence"/>
</dbReference>
<evidence type="ECO:0000313" key="3">
    <source>
        <dbReference type="EMBL" id="KAF3453233.1"/>
    </source>
</evidence>
<dbReference type="AlphaFoldDB" id="A0A8K0MPI3"/>
<feature type="coiled-coil region" evidence="1">
    <location>
        <begin position="534"/>
        <end position="561"/>
    </location>
</feature>
<dbReference type="PANTHER" id="PTHR34562">
    <property type="entry name" value="WPP DOMAIN-INTERACTING PROTEIN 2"/>
    <property type="match status" value="1"/>
</dbReference>
<dbReference type="InterPro" id="IPR044696">
    <property type="entry name" value="WIP1/2/3"/>
</dbReference>
<dbReference type="EMBL" id="VOIH02000002">
    <property type="protein sequence ID" value="KAF3453233.1"/>
    <property type="molecule type" value="Genomic_DNA"/>
</dbReference>
<feature type="coiled-coil region" evidence="1">
    <location>
        <begin position="419"/>
        <end position="446"/>
    </location>
</feature>
<sequence>MDLETECRVPEYVEDNQVGGVSHDDHKDIRNNGSCAKETGKLVSVENLADTREKDTDSAHQLNSPPPDSKSPSGVSPSTKKGYGLKKWRRIRRDFTKDANATNVDTGKILKRVLSGPGNSIKPQRSTLETMHNSEGSVGSANMLKNVGTVDGFTIRSSGSDSKFATGSVFTAGTDSENSEDRSSKSSTAASAPKARYDLPAVSGHVREKIRMKNIGGKNLGNLTQKVPQGKGKTESSKKHRGERVKIEKENSYSSMESDSRSSNFFFMQGASLASNGKQTGRSTSYDGENSDEAHVSEQLLIEEVQTGYSGVNVGEVEDFSQDDLAADLSWEVKGEKSAANRFSNDQDPLVESILSLQSVQEALEKEVQKLGEIGREPLSPPNSSVDGGGVPADFTDPEIHEPNISDRLGSENIRKNAVSSLEVQVLSLKQNIKCLESKLDEARAMLEVKSFKVAELQATINSSKSSKEESGSTTEMQEEKNRKMENELESLFKQRIEAEVEYLAIMRTVQRLKVAANKQITLYEERETFSEEQAQMLNKLGETESKAAKLKKQAEDLEKYCGDILETEEVLVMQRRLSPHSGAVVPT</sequence>
<dbReference type="OrthoDB" id="680851at2759"/>
<proteinExistence type="predicted"/>
<feature type="region of interest" description="Disordered" evidence="2">
    <location>
        <begin position="156"/>
        <end position="199"/>
    </location>
</feature>
<evidence type="ECO:0000256" key="2">
    <source>
        <dbReference type="SAM" id="MobiDB-lite"/>
    </source>
</evidence>
<feature type="region of interest" description="Disordered" evidence="2">
    <location>
        <begin position="217"/>
        <end position="260"/>
    </location>
</feature>
<feature type="compositionally biased region" description="Low complexity" evidence="2">
    <location>
        <begin position="185"/>
        <end position="194"/>
    </location>
</feature>
<keyword evidence="4" id="KW-1185">Reference proteome</keyword>
<feature type="compositionally biased region" description="Basic and acidic residues" evidence="2">
    <location>
        <begin position="1"/>
        <end position="11"/>
    </location>
</feature>
<dbReference type="PANTHER" id="PTHR34562:SF8">
    <property type="entry name" value="WPP DOMAIN-INTERACTING PROTEIN 1"/>
    <property type="match status" value="1"/>
</dbReference>
<comment type="caution">
    <text evidence="3">The sequence shown here is derived from an EMBL/GenBank/DDBJ whole genome shotgun (WGS) entry which is preliminary data.</text>
</comment>
<keyword evidence="1" id="KW-0175">Coiled coil</keyword>
<feature type="compositionally biased region" description="Basic and acidic residues" evidence="2">
    <location>
        <begin position="49"/>
        <end position="58"/>
    </location>
</feature>
<name>A0A8K0MPI3_9ROSA</name>
<evidence type="ECO:0000313" key="4">
    <source>
        <dbReference type="Proteomes" id="UP000796880"/>
    </source>
</evidence>
<gene>
    <name evidence="3" type="ORF">FNV43_RR03673</name>
</gene>
<feature type="region of interest" description="Disordered" evidence="2">
    <location>
        <begin position="1"/>
        <end position="87"/>
    </location>
</feature>
<reference evidence="3" key="1">
    <citation type="submission" date="2020-03" db="EMBL/GenBank/DDBJ databases">
        <title>A high-quality chromosome-level genome assembly of a woody plant with both climbing and erect habits, Rhamnella rubrinervis.</title>
        <authorList>
            <person name="Lu Z."/>
            <person name="Yang Y."/>
            <person name="Zhu X."/>
            <person name="Sun Y."/>
        </authorList>
    </citation>
    <scope>NUCLEOTIDE SEQUENCE</scope>
    <source>
        <strain evidence="3">BYM</strain>
        <tissue evidence="3">Leaf</tissue>
    </source>
</reference>
<feature type="compositionally biased region" description="Polar residues" evidence="2">
    <location>
        <begin position="275"/>
        <end position="288"/>
    </location>
</feature>
<protein>
    <submittedName>
        <fullName evidence="3">Uncharacterized protein</fullName>
    </submittedName>
</protein>
<feature type="compositionally biased region" description="Polar residues" evidence="2">
    <location>
        <begin position="156"/>
        <end position="174"/>
    </location>
</feature>
<evidence type="ECO:0000256" key="1">
    <source>
        <dbReference type="SAM" id="Coils"/>
    </source>
</evidence>
<feature type="region of interest" description="Disordered" evidence="2">
    <location>
        <begin position="275"/>
        <end position="294"/>
    </location>
</feature>
<accession>A0A8K0MPI3</accession>
<feature type="compositionally biased region" description="Polar residues" evidence="2">
    <location>
        <begin position="70"/>
        <end position="79"/>
    </location>
</feature>